<dbReference type="GO" id="GO:0005524">
    <property type="term" value="F:ATP binding"/>
    <property type="evidence" value="ECO:0007669"/>
    <property type="project" value="UniProtKB-KW"/>
</dbReference>
<organism evidence="6">
    <name type="scientific">uncultured gamma proteobacterium HF0070_10G19</name>
    <dbReference type="NCBI Taxonomy" id="723565"/>
    <lineage>
        <taxon>Bacteria</taxon>
        <taxon>Pseudomonadati</taxon>
        <taxon>Pseudomonadota</taxon>
        <taxon>Gammaproteobacteria</taxon>
        <taxon>environmental samples</taxon>
    </lineage>
</organism>
<evidence type="ECO:0000256" key="4">
    <source>
        <dbReference type="ARBA" id="ARBA00022840"/>
    </source>
</evidence>
<dbReference type="GO" id="GO:0016887">
    <property type="term" value="F:ATP hydrolysis activity"/>
    <property type="evidence" value="ECO:0007669"/>
    <property type="project" value="InterPro"/>
</dbReference>
<dbReference type="PROSITE" id="PS50893">
    <property type="entry name" value="ABC_TRANSPORTER_2"/>
    <property type="match status" value="2"/>
</dbReference>
<dbReference type="InterPro" id="IPR003439">
    <property type="entry name" value="ABC_transporter-like_ATP-bd"/>
</dbReference>
<dbReference type="CDD" id="cd03257">
    <property type="entry name" value="ABC_NikE_OppD_transporters"/>
    <property type="match status" value="2"/>
</dbReference>
<reference evidence="6" key="1">
    <citation type="submission" date="2010-01" db="EMBL/GenBank/DDBJ databases">
        <title>Genome fragments of uncultured bacteria from the North Pacific subtropical Gyre.</title>
        <authorList>
            <person name="Pham V.D."/>
            <person name="Delong E.F."/>
        </authorList>
    </citation>
    <scope>NUCLEOTIDE SEQUENCE</scope>
</reference>
<accession>E7C1X5</accession>
<comment type="similarity">
    <text evidence="1">Belongs to the ABC transporter superfamily.</text>
</comment>
<dbReference type="PANTHER" id="PTHR43776:SF7">
    <property type="entry name" value="D,D-DIPEPTIDE TRANSPORT ATP-BINDING PROTEIN DDPF-RELATED"/>
    <property type="match status" value="1"/>
</dbReference>
<keyword evidence="2" id="KW-0813">Transport</keyword>
<dbReference type="NCBIfam" id="NF007739">
    <property type="entry name" value="PRK10419.1"/>
    <property type="match status" value="2"/>
</dbReference>
<dbReference type="InterPro" id="IPR017871">
    <property type="entry name" value="ABC_transporter-like_CS"/>
</dbReference>
<dbReference type="Gene3D" id="3.40.50.300">
    <property type="entry name" value="P-loop containing nucleotide triphosphate hydrolases"/>
    <property type="match status" value="2"/>
</dbReference>
<dbReference type="NCBIfam" id="NF008453">
    <property type="entry name" value="PRK11308.1"/>
    <property type="match status" value="2"/>
</dbReference>
<dbReference type="EMBL" id="GU567955">
    <property type="protein sequence ID" value="ADI21449.1"/>
    <property type="molecule type" value="Genomic_DNA"/>
</dbReference>
<dbReference type="SMART" id="SM00382">
    <property type="entry name" value="AAA"/>
    <property type="match status" value="2"/>
</dbReference>
<dbReference type="PANTHER" id="PTHR43776">
    <property type="entry name" value="TRANSPORT ATP-BINDING PROTEIN"/>
    <property type="match status" value="1"/>
</dbReference>
<evidence type="ECO:0000256" key="3">
    <source>
        <dbReference type="ARBA" id="ARBA00022741"/>
    </source>
</evidence>
<protein>
    <submittedName>
        <fullName evidence="6">ABC-type uncharacterized transport system, duplicated ATPase component</fullName>
    </submittedName>
</protein>
<keyword evidence="3" id="KW-0547">Nucleotide-binding</keyword>
<evidence type="ECO:0000259" key="5">
    <source>
        <dbReference type="PROSITE" id="PS50893"/>
    </source>
</evidence>
<evidence type="ECO:0000313" key="6">
    <source>
        <dbReference type="EMBL" id="ADI21449.1"/>
    </source>
</evidence>
<dbReference type="InterPro" id="IPR050319">
    <property type="entry name" value="ABC_transp_ATP-bind"/>
</dbReference>
<evidence type="ECO:0000256" key="2">
    <source>
        <dbReference type="ARBA" id="ARBA00022448"/>
    </source>
</evidence>
<proteinExistence type="inferred from homology"/>
<sequence>MSSLLNIENLNVRFNLRYQKFHAVKDVNFKINSNEIIGLVGESGSGKSVTAMSIMRLLPEPKASFDKNSKIIFDGEEILSANKKSLRNKRGSKISMIFQEPMTSLNPFHQVGRQIQEAIFTHQSLTKEVSKQKAIELMELVEIQNAHNKFNSYPHQLSGGQRQRIMIAMALANKPKLLIADEPTTALDVTIQAQILDLMIKIKKEVDMSILFITHDLSLIKSFSDRVIVMKSGEIVEHGATKTIFNSPKHPYTKKLLSSEPGQNDKSFDESHEICLEVKNLSVSYLSESKIFRSDYFKAVDTLNFIVRKNSTVGIVGESGSGKSTVGKAVIGLLDFEGEIIFNGTNLGNLSQRERQDLKKDVQIIFQDPFGSLSPRMTVGEIIREGLDIHKPQLSDNEKLDLVKKSMESVGLDPDHIYKYPHEFSGGQRQRIAIARSIILKPKLLILDEPTSALDSSIQIQVIELLQKIQLEMNITYIFISHDLRIIRAVSDHILVMQDGKIVESGETESIFKYPKELYTKQLLQSALKYSFKNE</sequence>
<dbReference type="FunFam" id="3.40.50.300:FF:000016">
    <property type="entry name" value="Oligopeptide ABC transporter ATP-binding component"/>
    <property type="match status" value="2"/>
</dbReference>
<feature type="domain" description="ABC transporter" evidence="5">
    <location>
        <begin position="276"/>
        <end position="524"/>
    </location>
</feature>
<dbReference type="SUPFAM" id="SSF52540">
    <property type="entry name" value="P-loop containing nucleoside triphosphate hydrolases"/>
    <property type="match status" value="2"/>
</dbReference>
<dbReference type="InterPro" id="IPR027417">
    <property type="entry name" value="P-loop_NTPase"/>
</dbReference>
<dbReference type="InterPro" id="IPR013563">
    <property type="entry name" value="Oligopep_ABC_C"/>
</dbReference>
<dbReference type="InterPro" id="IPR003593">
    <property type="entry name" value="AAA+_ATPase"/>
</dbReference>
<feature type="domain" description="ABC transporter" evidence="5">
    <location>
        <begin position="5"/>
        <end position="257"/>
    </location>
</feature>
<name>E7C1X5_9GAMM</name>
<dbReference type="Pfam" id="PF00005">
    <property type="entry name" value="ABC_tran"/>
    <property type="match status" value="2"/>
</dbReference>
<dbReference type="PROSITE" id="PS00211">
    <property type="entry name" value="ABC_TRANSPORTER_1"/>
    <property type="match status" value="2"/>
</dbReference>
<dbReference type="GO" id="GO:0015833">
    <property type="term" value="P:peptide transport"/>
    <property type="evidence" value="ECO:0007669"/>
    <property type="project" value="InterPro"/>
</dbReference>
<dbReference type="AlphaFoldDB" id="E7C1X5"/>
<evidence type="ECO:0000256" key="1">
    <source>
        <dbReference type="ARBA" id="ARBA00005417"/>
    </source>
</evidence>
<dbReference type="Pfam" id="PF08352">
    <property type="entry name" value="oligo_HPY"/>
    <property type="match status" value="1"/>
</dbReference>
<keyword evidence="4" id="KW-0067">ATP-binding</keyword>
<dbReference type="GO" id="GO:0055085">
    <property type="term" value="P:transmembrane transport"/>
    <property type="evidence" value="ECO:0007669"/>
    <property type="project" value="UniProtKB-ARBA"/>
</dbReference>